<feature type="transmembrane region" description="Helical" evidence="4">
    <location>
        <begin position="2042"/>
        <end position="2064"/>
    </location>
</feature>
<evidence type="ECO:0000256" key="4">
    <source>
        <dbReference type="SAM" id="Phobius"/>
    </source>
</evidence>
<feature type="domain" description="EGF-like" evidence="5">
    <location>
        <begin position="777"/>
        <end position="822"/>
    </location>
</feature>
<dbReference type="Proteomes" id="UP000692954">
    <property type="component" value="Unassembled WGS sequence"/>
</dbReference>
<feature type="domain" description="EGF-like" evidence="5">
    <location>
        <begin position="1145"/>
        <end position="1180"/>
    </location>
</feature>
<keyword evidence="2" id="KW-0677">Repeat</keyword>
<feature type="domain" description="EGF-like" evidence="5">
    <location>
        <begin position="1022"/>
        <end position="1057"/>
    </location>
</feature>
<feature type="transmembrane region" description="Helical" evidence="4">
    <location>
        <begin position="2076"/>
        <end position="2101"/>
    </location>
</feature>
<dbReference type="NCBIfam" id="TIGR02232">
    <property type="entry name" value="myxo_disulf_rpt"/>
    <property type="match status" value="4"/>
</dbReference>
<keyword evidence="4" id="KW-0472">Membrane</keyword>
<feature type="domain" description="EGF-like" evidence="5">
    <location>
        <begin position="967"/>
        <end position="995"/>
    </location>
</feature>
<keyword evidence="4" id="KW-0812">Transmembrane</keyword>
<keyword evidence="3" id="KW-1015">Disulfide bond</keyword>
<dbReference type="CDD" id="cd00064">
    <property type="entry name" value="FU"/>
    <property type="match status" value="1"/>
</dbReference>
<dbReference type="EMBL" id="CAJJDN010000083">
    <property type="protein sequence ID" value="CAD8104762.1"/>
    <property type="molecule type" value="Genomic_DNA"/>
</dbReference>
<feature type="domain" description="EGF-like" evidence="5">
    <location>
        <begin position="733"/>
        <end position="769"/>
    </location>
</feature>
<feature type="domain" description="EGF-like" evidence="5">
    <location>
        <begin position="1379"/>
        <end position="1409"/>
    </location>
</feature>
<protein>
    <recommendedName>
        <fullName evidence="5">EGF-like domain-containing protein</fullName>
    </recommendedName>
</protein>
<dbReference type="PANTHER" id="PTHR38934:SF6">
    <property type="entry name" value="CHROMOSOME UNDETERMINED SCAFFOLD_176, WHOLE GENOME SHOTGUN SEQUENCE"/>
    <property type="match status" value="1"/>
</dbReference>
<dbReference type="PANTHER" id="PTHR38934">
    <property type="entry name" value="HYPHALLY REGULATED CELL WALL PROTEIN 1"/>
    <property type="match status" value="1"/>
</dbReference>
<dbReference type="Pfam" id="PF13948">
    <property type="entry name" value="DUF4215"/>
    <property type="match status" value="13"/>
</dbReference>
<keyword evidence="4" id="KW-1133">Transmembrane helix</keyword>
<evidence type="ECO:0000256" key="2">
    <source>
        <dbReference type="ARBA" id="ARBA00022737"/>
    </source>
</evidence>
<dbReference type="OrthoDB" id="409374at2759"/>
<dbReference type="InterPro" id="IPR011936">
    <property type="entry name" value="Myxo_disulph_rpt"/>
</dbReference>
<accession>A0A8S1PP36</accession>
<evidence type="ECO:0000313" key="7">
    <source>
        <dbReference type="Proteomes" id="UP000692954"/>
    </source>
</evidence>
<dbReference type="InterPro" id="IPR006212">
    <property type="entry name" value="Furin_repeat"/>
</dbReference>
<feature type="transmembrane region" description="Helical" evidence="4">
    <location>
        <begin position="2207"/>
        <end position="2229"/>
    </location>
</feature>
<proteinExistence type="predicted"/>
<feature type="transmembrane region" description="Helical" evidence="4">
    <location>
        <begin position="1876"/>
        <end position="1901"/>
    </location>
</feature>
<evidence type="ECO:0000256" key="3">
    <source>
        <dbReference type="ARBA" id="ARBA00023157"/>
    </source>
</evidence>
<name>A0A8S1PP36_9CILI</name>
<reference evidence="6" key="1">
    <citation type="submission" date="2021-01" db="EMBL/GenBank/DDBJ databases">
        <authorList>
            <consortium name="Genoscope - CEA"/>
            <person name="William W."/>
        </authorList>
    </citation>
    <scope>NUCLEOTIDE SEQUENCE</scope>
</reference>
<keyword evidence="7" id="KW-1185">Reference proteome</keyword>
<evidence type="ECO:0000256" key="1">
    <source>
        <dbReference type="ARBA" id="ARBA00022729"/>
    </source>
</evidence>
<dbReference type="SMART" id="SM00181">
    <property type="entry name" value="EGF"/>
    <property type="match status" value="10"/>
</dbReference>
<organism evidence="6 7">
    <name type="scientific">Paramecium sonneborni</name>
    <dbReference type="NCBI Taxonomy" id="65129"/>
    <lineage>
        <taxon>Eukaryota</taxon>
        <taxon>Sar</taxon>
        <taxon>Alveolata</taxon>
        <taxon>Ciliophora</taxon>
        <taxon>Intramacronucleata</taxon>
        <taxon>Oligohymenophorea</taxon>
        <taxon>Peniculida</taxon>
        <taxon>Parameciidae</taxon>
        <taxon>Paramecium</taxon>
    </lineage>
</organism>
<sequence>MYTNLIEQRIIISKSSHIQKQTIGRNYDAASNFYFEFLFTSQNHFMFFHFITVAQLIILIHQGTANWMLIEKSFSDIIIGSNNWQFRNSCSEIFPALFQQSTCSENQQKYVKLDDNIRYLYKSFDYKCFQAQVIFDVFYDDADDINESQLIVSYDDNKILEADQQLYQRYYKQSDLIQNSARICHSTLSNFEFHTIVSTIANSNTNYFKIKFCFTPQNTDMKISIKNLLIYVNTCHPTCLTCNGPTETQCLSCYYGSVNGGKCMCYWDQQFSETFIGCRQECSRDYSIARFDKICVIDNRIKQKFTLFQNTNILNSNQRYFPLIFQKDEFYSKGNTDLIYDDCDGHDFVGMLQFNEGMIYQMNLENAVKFIRIRITFYLFNFQQASIIEILHNNQIQSRIIKQQSGFQVENSVKIFQNNQVCQGNFYTLLRIEMTFQLYNPNPTILIQGQIQSESESWGFRNITVDIGFCQENCSICLDFSTCSQCYTPYQLYKKRCVQTCPVHSSNCIDYEDIVPYSRYLAKGFYDLNMTLEEIGSFYEITTDPSFSLSTSQKFSFFNNKIVLGGLLVWNDGSYIKTWTILNPHYAASIYFNLTYGDDYTGQFFYKIADSSSSDWQGPFSNPGGGYNLIGRTGLESTRHFNVSLANFYSNNLYVEFKCDVENANITQGFCAISEYFIVIHYCPPFCSSCSRLTECSDTGYTGSYCESNQYLDFNTSTEIYSCKDCNQPGCNTCTSLEECTQCVSNQFYLTNGICLCNPFTFLSENTCIECNKYCENCYGNSQSHCLTCVKDYYRGIQRHQCLCLPGYYDDLINLPCLPICGDLLIVEGEDCDDGNNNPFDGCHNCKFSCNFACDICLNGKCYQCKSGYEVHNNDCRSVCLENTITLLQQCNEEKKNCINCQYECSTNCLDCCFGSCVQCNEKLGWYIQIDGTCNSICGDGIVANLAEMCDDGNANPFDGCHQCQFSCDQFCHTCHNSLCIFCQIGYKLIKNKCIPQCNDGLLVFPELCEDGNKTQFDGCFNCQFQCSNHCIDCQFGICYQCNEFNGWYLQQDGSCKSICGDNLLVFEVEECDDDYPESLCKQCQITCDINCLQCYKGTCIFCIQGYKWDFSLQQCVMACGDSVFFNQNNVCEDGNNQLEDGCYQCQFNCQQSCTLCTSNGCLQCNTEGWKLDDLSNKCETICGDGITVKYYEECDDLIDQNCFQCKYSCQDSCLICYKGDCLSCKKGWIVTLDKKCHSFIGDSFVVGDEQCDDHNSIMYDGCYLSQYQCQKSCIICQFGICIKCTDGNQNIAGKCLEILNDGYITGNEQCDDKNLIAQDGCFHGQFDCPRECEYCYQGQCIKCYTEANQLDLLNNQCISLCVDGYLSNYAYCDDPYYECSQYCDTCKSGVCTQCQIGYYLDKQKNTCYSICGDGILSHDEQCDNGDSFSDQQCVNCKLLCQAYCTTCVNGACFQCISLGWQLNVMNRNCQPICGDQLVLGNEQCDDGNNIDDDGCDNCYFQIQKECSLYEKGQCRACDVKGWELTINRCTPICGDQLILGTEECDDGNMIPYDGCYECKFSCEEQCTLCENGICKACIKPGWILNQYNICTTQCGDGIVIDAYEQCDDGNDIQYDGCYQCEFSCYEGCIECQQQQCKKCDYQYQLDIKSSKCLKKNNQDDNNNDQVIDMQVMQLTNLRCGENQMLIDHVCINQCGNGILINQYEECDDGNNYGGDGCSNLCLIEDSYQCMNQQGSLSLCTYILAPEFNLNILSDNTEQTQIVELTFTQQVKLKQAVSLEEIIVFTIIPSTRYNLITSSILNLTNTLGNPKYQIQIEFIEPTQYPILQVDIQKNIIFNQYELSLQNHNKTINLGTPFVLSEKTQQQVTSIAQLNDVMMYSMAGVSSLALLSGNAVIFFNLLELLQSLSYVRYMQCKFPPNLNYFLNTYTKISMQPIFDYLKVDQVLEKLNGGSKQNQVTKKTLEDHNIIFKQPYLFNAKSCYFSVFSSALTYLIYCQLSSLSIENILEKLFFKYQKSNKIMKFINIFQRKVQKMSLKEKKEYFSNGIFKMYFAILHQFMFSAILQFPNYKFDSLFSIFNSINAILGLIFIATTNLQLLQITTVKIKNKLKWKYFYNEAKNEFWAGQFRSFQIYRIFSYIFTIVKLRNYPEAQSILLSIQSLLFFIYMIKFKPLKSPFELYKLICREFLLMIISGTFLVYSFKLSQDNFIQIGWIHIGMFSTIMASNLFIDLFQQLLKVYDNYLQKKTKQKIKEEREYQFKHLQGFQINKNDFQQQI</sequence>
<comment type="caution">
    <text evidence="6">The sequence shown here is derived from an EMBL/GenBank/DDBJ whole genome shotgun (WGS) entry which is preliminary data.</text>
</comment>
<evidence type="ECO:0000313" key="6">
    <source>
        <dbReference type="EMBL" id="CAD8104762.1"/>
    </source>
</evidence>
<dbReference type="SMART" id="SM00261">
    <property type="entry name" value="FU"/>
    <property type="match status" value="11"/>
</dbReference>
<feature type="domain" description="EGF-like" evidence="5">
    <location>
        <begin position="1209"/>
        <end position="1238"/>
    </location>
</feature>
<feature type="domain" description="EGF-like" evidence="5">
    <location>
        <begin position="1558"/>
        <end position="1592"/>
    </location>
</feature>
<evidence type="ECO:0000259" key="5">
    <source>
        <dbReference type="SMART" id="SM00181"/>
    </source>
</evidence>
<keyword evidence="1" id="KW-0732">Signal</keyword>
<feature type="domain" description="EGF-like" evidence="5">
    <location>
        <begin position="469"/>
        <end position="498"/>
    </location>
</feature>
<gene>
    <name evidence="6" type="ORF">PSON_ATCC_30995.1.T0830007</name>
</gene>
<feature type="transmembrane region" description="Helical" evidence="4">
    <location>
        <begin position="2182"/>
        <end position="2201"/>
    </location>
</feature>
<feature type="domain" description="EGF-like" evidence="5">
    <location>
        <begin position="1436"/>
        <end position="1471"/>
    </location>
</feature>
<dbReference type="InterPro" id="IPR000742">
    <property type="entry name" value="EGF"/>
</dbReference>